<protein>
    <submittedName>
        <fullName evidence="2">ThuA domain-containing protein</fullName>
    </submittedName>
</protein>
<dbReference type="PANTHER" id="PTHR40469">
    <property type="entry name" value="SECRETED GLYCOSYL HYDROLASE"/>
    <property type="match status" value="1"/>
</dbReference>
<dbReference type="AlphaFoldDB" id="A0A7G9SV17"/>
<feature type="domain" description="ThuA-like" evidence="1">
    <location>
        <begin position="23"/>
        <end position="232"/>
    </location>
</feature>
<evidence type="ECO:0000313" key="3">
    <source>
        <dbReference type="Proteomes" id="UP000515804"/>
    </source>
</evidence>
<reference evidence="2 3" key="1">
    <citation type="submission" date="2020-08" db="EMBL/GenBank/DDBJ databases">
        <title>Genome sequence of Thermomonas carbonis KCTC 42013T.</title>
        <authorList>
            <person name="Hyun D.-W."/>
            <person name="Bae J.-W."/>
        </authorList>
    </citation>
    <scope>NUCLEOTIDE SEQUENCE [LARGE SCALE GENOMIC DNA]</scope>
    <source>
        <strain evidence="2 3">KCTC 42013</strain>
    </source>
</reference>
<dbReference type="SUPFAM" id="SSF52317">
    <property type="entry name" value="Class I glutamine amidotransferase-like"/>
    <property type="match status" value="1"/>
</dbReference>
<keyword evidence="3" id="KW-1185">Reference proteome</keyword>
<dbReference type="KEGG" id="tcn:H9L16_14090"/>
<evidence type="ECO:0000259" key="1">
    <source>
        <dbReference type="Pfam" id="PF06283"/>
    </source>
</evidence>
<dbReference type="Gene3D" id="3.40.50.880">
    <property type="match status" value="1"/>
</dbReference>
<sequence>MLGGCAVRERHAAAPEPVASPLRILVFTRTSGWRHDSIPVAIETLRELGGEAGLQVEHSEDPMQFDADTLSRYRAVVFANTTLDVLDVAQQQAFERFVGAGGGYIGIHSAADTEYDWAWYGELVGARFDSHPPGLQASPLRFEAGHALAGTEGWQVRDELYNYRRNPRAHVDVIASADESTYAGGTMGADHPIAWCHTRLGGRAWYTGLGHDIPLYADPRFRAHLSRGLRYATGQSDDC</sequence>
<proteinExistence type="predicted"/>
<dbReference type="InterPro" id="IPR029062">
    <property type="entry name" value="Class_I_gatase-like"/>
</dbReference>
<organism evidence="2 3">
    <name type="scientific">Thermomonas carbonis</name>
    <dbReference type="NCBI Taxonomy" id="1463158"/>
    <lineage>
        <taxon>Bacteria</taxon>
        <taxon>Pseudomonadati</taxon>
        <taxon>Pseudomonadota</taxon>
        <taxon>Gammaproteobacteria</taxon>
        <taxon>Lysobacterales</taxon>
        <taxon>Lysobacteraceae</taxon>
        <taxon>Thermomonas</taxon>
    </lineage>
</organism>
<dbReference type="InterPro" id="IPR029010">
    <property type="entry name" value="ThuA-like"/>
</dbReference>
<dbReference type="PANTHER" id="PTHR40469:SF2">
    <property type="entry name" value="GALACTOSE-BINDING DOMAIN-LIKE SUPERFAMILY PROTEIN"/>
    <property type="match status" value="1"/>
</dbReference>
<evidence type="ECO:0000313" key="2">
    <source>
        <dbReference type="EMBL" id="QNN71692.1"/>
    </source>
</evidence>
<dbReference type="Pfam" id="PF06283">
    <property type="entry name" value="ThuA"/>
    <property type="match status" value="1"/>
</dbReference>
<accession>A0A7G9SV17</accession>
<name>A0A7G9SV17_9GAMM</name>
<dbReference type="Proteomes" id="UP000515804">
    <property type="component" value="Chromosome"/>
</dbReference>
<dbReference type="EMBL" id="CP060719">
    <property type="protein sequence ID" value="QNN71692.1"/>
    <property type="molecule type" value="Genomic_DNA"/>
</dbReference>
<gene>
    <name evidence="2" type="ORF">H9L16_14090</name>
</gene>